<name>A0A0D2X0S0_CAPO3</name>
<organism evidence="3 4">
    <name type="scientific">Capsaspora owczarzaki (strain ATCC 30864)</name>
    <dbReference type="NCBI Taxonomy" id="595528"/>
    <lineage>
        <taxon>Eukaryota</taxon>
        <taxon>Filasterea</taxon>
        <taxon>Capsaspora</taxon>
    </lineage>
</organism>
<evidence type="ECO:0000256" key="1">
    <source>
        <dbReference type="SAM" id="Phobius"/>
    </source>
</evidence>
<protein>
    <submittedName>
        <fullName evidence="3">Uncharacterized protein</fullName>
    </submittedName>
</protein>
<keyword evidence="1" id="KW-0472">Membrane</keyword>
<feature type="chain" id="PRO_5002266719" evidence="2">
    <location>
        <begin position="23"/>
        <end position="225"/>
    </location>
</feature>
<proteinExistence type="predicted"/>
<keyword evidence="1" id="KW-1133">Transmembrane helix</keyword>
<evidence type="ECO:0000256" key="2">
    <source>
        <dbReference type="SAM" id="SignalP"/>
    </source>
</evidence>
<feature type="signal peptide" evidence="2">
    <location>
        <begin position="1"/>
        <end position="22"/>
    </location>
</feature>
<dbReference type="Proteomes" id="UP000008743">
    <property type="component" value="Unassembled WGS sequence"/>
</dbReference>
<dbReference type="AlphaFoldDB" id="A0A0D2X0S0"/>
<sequence length="225" mass="23525">MTFSRFVLVPLCMMLAIAGTSATDAVLRMYGDAACTTSTSPPVAWWVVQPGSCQNSTEFSDYYSVTVDSSTQITYSFGCDNTCTTCTQSSIMTPGTCLEIGAGSGDYLTVYPVVAATIDVQVSNSCPGPAWATYTVTSAQCASIGPILGNSRITVVGNDTIAYSFGCDDVCGYCRLNGQTSEDTCTSEPPAFHVTYHVNSAAGITSSVAFVGLTAVLMSMFALFA</sequence>
<dbReference type="RefSeq" id="XP_004365864.1">
    <property type="nucleotide sequence ID" value="XM_004365807.1"/>
</dbReference>
<dbReference type="PhylomeDB" id="A0A0D2X0S0"/>
<keyword evidence="1" id="KW-0812">Transmembrane</keyword>
<accession>A0A0D2X0S0</accession>
<dbReference type="OMA" id="CAYSEDF"/>
<gene>
    <name evidence="3" type="ORF">CAOG_000993</name>
</gene>
<reference evidence="4" key="1">
    <citation type="submission" date="2011-02" db="EMBL/GenBank/DDBJ databases">
        <title>The Genome Sequence of Capsaspora owczarzaki ATCC 30864.</title>
        <authorList>
            <person name="Russ C."/>
            <person name="Cuomo C."/>
            <person name="Burger G."/>
            <person name="Gray M.W."/>
            <person name="Holland P.W.H."/>
            <person name="King N."/>
            <person name="Lang F.B.F."/>
            <person name="Roger A.J."/>
            <person name="Ruiz-Trillo I."/>
            <person name="Young S.K."/>
            <person name="Zeng Q."/>
            <person name="Gargeya S."/>
            <person name="Alvarado L."/>
            <person name="Berlin A."/>
            <person name="Chapman S.B."/>
            <person name="Chen Z."/>
            <person name="Freedman E."/>
            <person name="Gellesch M."/>
            <person name="Goldberg J."/>
            <person name="Griggs A."/>
            <person name="Gujja S."/>
            <person name="Heilman E."/>
            <person name="Heiman D."/>
            <person name="Howarth C."/>
            <person name="Mehta T."/>
            <person name="Neiman D."/>
            <person name="Pearson M."/>
            <person name="Roberts A."/>
            <person name="Saif S."/>
            <person name="Shea T."/>
            <person name="Shenoy N."/>
            <person name="Sisk P."/>
            <person name="Stolte C."/>
            <person name="Sykes S."/>
            <person name="White J."/>
            <person name="Yandava C."/>
            <person name="Haas B."/>
            <person name="Nusbaum C."/>
            <person name="Birren B."/>
        </authorList>
    </citation>
    <scope>NUCLEOTIDE SEQUENCE</scope>
    <source>
        <strain evidence="4">ATCC 30864</strain>
    </source>
</reference>
<dbReference type="InParanoid" id="A0A0D2X0S0"/>
<evidence type="ECO:0000313" key="3">
    <source>
        <dbReference type="EMBL" id="KJE89544.1"/>
    </source>
</evidence>
<dbReference type="EMBL" id="KE346360">
    <property type="protein sequence ID" value="KJE89544.1"/>
    <property type="molecule type" value="Genomic_DNA"/>
</dbReference>
<feature type="transmembrane region" description="Helical" evidence="1">
    <location>
        <begin position="201"/>
        <end position="224"/>
    </location>
</feature>
<keyword evidence="4" id="KW-1185">Reference proteome</keyword>
<keyword evidence="2" id="KW-0732">Signal</keyword>
<evidence type="ECO:0000313" key="4">
    <source>
        <dbReference type="Proteomes" id="UP000008743"/>
    </source>
</evidence>